<accession>A0A0N1I720</accession>
<dbReference type="AlphaFoldDB" id="A0A0N1I720"/>
<dbReference type="PANTHER" id="PTHR37036">
    <property type="match status" value="1"/>
</dbReference>
<protein>
    <submittedName>
        <fullName evidence="1">Uncharacterized protein</fullName>
    </submittedName>
</protein>
<sequence length="313" mass="34848">MAFREVRIAFDKNKVVYDSALLTFKGVEDFDVYNCSVPFQYENRCHIFGRIERREKRGGSRVRLFVETGKDEFTLVPNQLTYLLEDPFVSRVSNQMLFGGTQVIKDVGEVTDCFCDFYRGTPQELSYFTTGPDRMKSIRAVQLSDGSIGLFSCHNMGHACLIGFATVNALHEITRDVIASAPPVNHKPFLDAWGGVNQPYLLSSGKVGCISHHGYLDKDEQGNTINVCCITSFVYEPSTNKCYDFKILGTKNCFPPCPAKTPGVADCAFASGIVMRKDGKCDLYSGLGDTHEGRITIDYPFEGHGKIVDDLAF</sequence>
<organism evidence="1 2">
    <name type="scientific">Leptomonas seymouri</name>
    <dbReference type="NCBI Taxonomy" id="5684"/>
    <lineage>
        <taxon>Eukaryota</taxon>
        <taxon>Discoba</taxon>
        <taxon>Euglenozoa</taxon>
        <taxon>Kinetoplastea</taxon>
        <taxon>Metakinetoplastina</taxon>
        <taxon>Trypanosomatida</taxon>
        <taxon>Trypanosomatidae</taxon>
        <taxon>Leishmaniinae</taxon>
        <taxon>Leptomonas</taxon>
    </lineage>
</organism>
<dbReference type="SUPFAM" id="SSF75005">
    <property type="entry name" value="Arabinanase/levansucrase/invertase"/>
    <property type="match status" value="1"/>
</dbReference>
<dbReference type="Gene3D" id="2.115.10.20">
    <property type="entry name" value="Glycosyl hydrolase domain, family 43"/>
    <property type="match status" value="1"/>
</dbReference>
<dbReference type="InterPro" id="IPR023296">
    <property type="entry name" value="Glyco_hydro_beta-prop_sf"/>
</dbReference>
<dbReference type="Proteomes" id="UP000038009">
    <property type="component" value="Unassembled WGS sequence"/>
</dbReference>
<dbReference type="Pfam" id="PF08950">
    <property type="entry name" value="DUF1861"/>
    <property type="match status" value="1"/>
</dbReference>
<dbReference type="EMBL" id="LJSK01000109">
    <property type="protein sequence ID" value="KPI86930.1"/>
    <property type="molecule type" value="Genomic_DNA"/>
</dbReference>
<keyword evidence="2" id="KW-1185">Reference proteome</keyword>
<comment type="caution">
    <text evidence="1">The sequence shown here is derived from an EMBL/GenBank/DDBJ whole genome shotgun (WGS) entry which is preliminary data.</text>
</comment>
<dbReference type="InterPro" id="IPR015045">
    <property type="entry name" value="MPT-1-like_LmxM"/>
</dbReference>
<evidence type="ECO:0000313" key="1">
    <source>
        <dbReference type="EMBL" id="KPI86930.1"/>
    </source>
</evidence>
<name>A0A0N1I720_LEPSE</name>
<dbReference type="OMA" id="CCITSFV"/>
<dbReference type="OrthoDB" id="255875at2759"/>
<gene>
    <name evidence="1" type="ORF">ABL78_3976</name>
</gene>
<dbReference type="VEuPathDB" id="TriTrypDB:Lsey_0109_0040"/>
<reference evidence="1 2" key="1">
    <citation type="journal article" date="2015" name="PLoS Pathog.">
        <title>Leptomonas seymouri: Adaptations to the Dixenous Life Cycle Analyzed by Genome Sequencing, Transcriptome Profiling and Co-infection with Leishmania donovani.</title>
        <authorList>
            <person name="Kraeva N."/>
            <person name="Butenko A."/>
            <person name="Hlavacova J."/>
            <person name="Kostygov A."/>
            <person name="Myskova J."/>
            <person name="Grybchuk D."/>
            <person name="Lestinova T."/>
            <person name="Votypka J."/>
            <person name="Volf P."/>
            <person name="Opperdoes F."/>
            <person name="Flegontov P."/>
            <person name="Lukes J."/>
            <person name="Yurchenko V."/>
        </authorList>
    </citation>
    <scope>NUCLEOTIDE SEQUENCE [LARGE SCALE GENOMIC DNA]</scope>
    <source>
        <strain evidence="1 2">ATCC 30220</strain>
    </source>
</reference>
<dbReference type="PANTHER" id="PTHR37036:SF2">
    <property type="entry name" value="DUF1861 FAMILY PROTEIN"/>
    <property type="match status" value="1"/>
</dbReference>
<proteinExistence type="predicted"/>
<evidence type="ECO:0000313" key="2">
    <source>
        <dbReference type="Proteomes" id="UP000038009"/>
    </source>
</evidence>